<accession>A0A6A7BZ80</accession>
<keyword evidence="2" id="KW-1185">Reference proteome</keyword>
<evidence type="ECO:0000313" key="1">
    <source>
        <dbReference type="EMBL" id="KAF2860362.1"/>
    </source>
</evidence>
<reference evidence="1" key="1">
    <citation type="journal article" date="2020" name="Stud. Mycol.">
        <title>101 Dothideomycetes genomes: a test case for predicting lifestyles and emergence of pathogens.</title>
        <authorList>
            <person name="Haridas S."/>
            <person name="Albert R."/>
            <person name="Binder M."/>
            <person name="Bloem J."/>
            <person name="Labutti K."/>
            <person name="Salamov A."/>
            <person name="Andreopoulos B."/>
            <person name="Baker S."/>
            <person name="Barry K."/>
            <person name="Bills G."/>
            <person name="Bluhm B."/>
            <person name="Cannon C."/>
            <person name="Castanera R."/>
            <person name="Culley D."/>
            <person name="Daum C."/>
            <person name="Ezra D."/>
            <person name="Gonzalez J."/>
            <person name="Henrissat B."/>
            <person name="Kuo A."/>
            <person name="Liang C."/>
            <person name="Lipzen A."/>
            <person name="Lutzoni F."/>
            <person name="Magnuson J."/>
            <person name="Mondo S."/>
            <person name="Nolan M."/>
            <person name="Ohm R."/>
            <person name="Pangilinan J."/>
            <person name="Park H.-J."/>
            <person name="Ramirez L."/>
            <person name="Alfaro M."/>
            <person name="Sun H."/>
            <person name="Tritt A."/>
            <person name="Yoshinaga Y."/>
            <person name="Zwiers L.-H."/>
            <person name="Turgeon B."/>
            <person name="Goodwin S."/>
            <person name="Spatafora J."/>
            <person name="Crous P."/>
            <person name="Grigoriev I."/>
        </authorList>
    </citation>
    <scope>NUCLEOTIDE SEQUENCE</scope>
    <source>
        <strain evidence="1">CBS 480.64</strain>
    </source>
</reference>
<dbReference type="AlphaFoldDB" id="A0A6A7BZ80"/>
<dbReference type="EMBL" id="MU005982">
    <property type="protein sequence ID" value="KAF2860362.1"/>
    <property type="molecule type" value="Genomic_DNA"/>
</dbReference>
<organism evidence="1 2">
    <name type="scientific">Piedraia hortae CBS 480.64</name>
    <dbReference type="NCBI Taxonomy" id="1314780"/>
    <lineage>
        <taxon>Eukaryota</taxon>
        <taxon>Fungi</taxon>
        <taxon>Dikarya</taxon>
        <taxon>Ascomycota</taxon>
        <taxon>Pezizomycotina</taxon>
        <taxon>Dothideomycetes</taxon>
        <taxon>Dothideomycetidae</taxon>
        <taxon>Capnodiales</taxon>
        <taxon>Piedraiaceae</taxon>
        <taxon>Piedraia</taxon>
    </lineage>
</organism>
<gene>
    <name evidence="1" type="ORF">K470DRAFT_71437</name>
</gene>
<sequence length="87" mass="9277">MQRNSRRHQWVGAPFGRAKTSTRLPLTSAADPTPTAALAAQLLLDATNAKPKGWLALQRAQRSSCSPSFLSSVQRKCGMPRGSALGS</sequence>
<proteinExistence type="predicted"/>
<protein>
    <submittedName>
        <fullName evidence="1">Uncharacterized protein</fullName>
    </submittedName>
</protein>
<evidence type="ECO:0000313" key="2">
    <source>
        <dbReference type="Proteomes" id="UP000799421"/>
    </source>
</evidence>
<dbReference type="Proteomes" id="UP000799421">
    <property type="component" value="Unassembled WGS sequence"/>
</dbReference>
<name>A0A6A7BZ80_9PEZI</name>